<dbReference type="GO" id="GO:0009317">
    <property type="term" value="C:acetyl-CoA carboxylase complex"/>
    <property type="evidence" value="ECO:0007669"/>
    <property type="project" value="InterPro"/>
</dbReference>
<dbReference type="OrthoDB" id="5297413at2"/>
<name>A0A6I6ITP5_9RHOB</name>
<organism evidence="10 11">
    <name type="scientific">Roseovarius faecimaris</name>
    <dbReference type="NCBI Taxonomy" id="2494550"/>
    <lineage>
        <taxon>Bacteria</taxon>
        <taxon>Pseudomonadati</taxon>
        <taxon>Pseudomonadota</taxon>
        <taxon>Alphaproteobacteria</taxon>
        <taxon>Rhodobacterales</taxon>
        <taxon>Roseobacteraceae</taxon>
        <taxon>Roseovarius</taxon>
    </lineage>
</organism>
<evidence type="ECO:0000256" key="1">
    <source>
        <dbReference type="ARBA" id="ARBA00003761"/>
    </source>
</evidence>
<evidence type="ECO:0000256" key="5">
    <source>
        <dbReference type="ARBA" id="ARBA00023098"/>
    </source>
</evidence>
<dbReference type="RefSeq" id="WP_157708253.1">
    <property type="nucleotide sequence ID" value="NZ_CP034348.1"/>
</dbReference>
<comment type="function">
    <text evidence="1 8">This protein is a component of the acetyl coenzyme A carboxylase complex; first, biotin carboxylase catalyzes the carboxylation of the carrier protein and then the transcarboxylase transfers the carboxyl group to form malonyl-CoA.</text>
</comment>
<keyword evidence="11" id="KW-1185">Reference proteome</keyword>
<dbReference type="Pfam" id="PF00364">
    <property type="entry name" value="Biotin_lipoyl"/>
    <property type="match status" value="1"/>
</dbReference>
<dbReference type="SUPFAM" id="SSF51230">
    <property type="entry name" value="Single hybrid motif"/>
    <property type="match status" value="1"/>
</dbReference>
<dbReference type="Proteomes" id="UP000428330">
    <property type="component" value="Chromosome"/>
</dbReference>
<dbReference type="InterPro" id="IPR001249">
    <property type="entry name" value="AcCoA_biotinCC"/>
</dbReference>
<dbReference type="UniPathway" id="UPA00094"/>
<dbReference type="NCBIfam" id="NF005457">
    <property type="entry name" value="PRK07051.1"/>
    <property type="match status" value="1"/>
</dbReference>
<evidence type="ECO:0000256" key="8">
    <source>
        <dbReference type="RuleBase" id="RU364072"/>
    </source>
</evidence>
<comment type="pathway">
    <text evidence="2 8">Lipid metabolism; fatty acid biosynthesis.</text>
</comment>
<keyword evidence="6 8" id="KW-0275">Fatty acid biosynthesis</keyword>
<evidence type="ECO:0000256" key="6">
    <source>
        <dbReference type="ARBA" id="ARBA00023160"/>
    </source>
</evidence>
<dbReference type="GO" id="GO:0006633">
    <property type="term" value="P:fatty acid biosynthetic process"/>
    <property type="evidence" value="ECO:0007669"/>
    <property type="project" value="UniProtKB-UniPathway"/>
</dbReference>
<dbReference type="InterPro" id="IPR001882">
    <property type="entry name" value="Biotin_BS"/>
</dbReference>
<dbReference type="InterPro" id="IPR000089">
    <property type="entry name" value="Biotin_lipoyl"/>
</dbReference>
<dbReference type="AlphaFoldDB" id="A0A6I6ITP5"/>
<feature type="domain" description="Lipoyl-binding" evidence="9">
    <location>
        <begin position="3"/>
        <end position="75"/>
    </location>
</feature>
<accession>A0A6I6ITP5</accession>
<evidence type="ECO:0000313" key="11">
    <source>
        <dbReference type="Proteomes" id="UP000428330"/>
    </source>
</evidence>
<proteinExistence type="predicted"/>
<sequence length="78" mass="8129">MSQVLSPLPGTFYVKPSPEAAPYKAPGDAVVVGDVLGLVEVMKTFIEIKAEFAGTFTAYIAEDGLPVMAAQALAEVAE</sequence>
<protein>
    <recommendedName>
        <fullName evidence="8">Biotin carboxyl carrier protein of acetyl-CoA carboxylase</fullName>
    </recommendedName>
</protein>
<dbReference type="PROSITE" id="PS00188">
    <property type="entry name" value="BIOTIN"/>
    <property type="match status" value="1"/>
</dbReference>
<keyword evidence="7 8" id="KW-0092">Biotin</keyword>
<reference evidence="11" key="1">
    <citation type="submission" date="2018-12" db="EMBL/GenBank/DDBJ databases">
        <title>Complete genome sequence of Roseovarius sp. MME-070.</title>
        <authorList>
            <person name="Nam Y.-D."/>
            <person name="Kang J."/>
            <person name="Chung W.-H."/>
            <person name="Park Y.S."/>
        </authorList>
    </citation>
    <scope>NUCLEOTIDE SEQUENCE [LARGE SCALE GENOMIC DNA]</scope>
    <source>
        <strain evidence="11">MME-070</strain>
    </source>
</reference>
<keyword evidence="4 8" id="KW-0276">Fatty acid metabolism</keyword>
<evidence type="ECO:0000256" key="7">
    <source>
        <dbReference type="ARBA" id="ARBA00023267"/>
    </source>
</evidence>
<dbReference type="InterPro" id="IPR011053">
    <property type="entry name" value="Single_hybrid_motif"/>
</dbReference>
<evidence type="ECO:0000256" key="3">
    <source>
        <dbReference type="ARBA" id="ARBA00022516"/>
    </source>
</evidence>
<dbReference type="EMBL" id="CP034348">
    <property type="protein sequence ID" value="QGX99572.1"/>
    <property type="molecule type" value="Genomic_DNA"/>
</dbReference>
<dbReference type="Gene3D" id="2.40.50.100">
    <property type="match status" value="1"/>
</dbReference>
<evidence type="ECO:0000313" key="10">
    <source>
        <dbReference type="EMBL" id="QGX99572.1"/>
    </source>
</evidence>
<dbReference type="PRINTS" id="PR01071">
    <property type="entry name" value="ACOABIOTINCC"/>
</dbReference>
<dbReference type="GO" id="GO:0003989">
    <property type="term" value="F:acetyl-CoA carboxylase activity"/>
    <property type="evidence" value="ECO:0007669"/>
    <property type="project" value="InterPro"/>
</dbReference>
<gene>
    <name evidence="10" type="ORF">EI983_15385</name>
</gene>
<evidence type="ECO:0000259" key="9">
    <source>
        <dbReference type="Pfam" id="PF00364"/>
    </source>
</evidence>
<keyword evidence="3 8" id="KW-0444">Lipid biosynthesis</keyword>
<keyword evidence="5 8" id="KW-0443">Lipid metabolism</keyword>
<dbReference type="KEGG" id="rom:EI983_15385"/>
<evidence type="ECO:0000256" key="2">
    <source>
        <dbReference type="ARBA" id="ARBA00005194"/>
    </source>
</evidence>
<evidence type="ECO:0000256" key="4">
    <source>
        <dbReference type="ARBA" id="ARBA00022832"/>
    </source>
</evidence>